<dbReference type="PROSITE" id="PS01124">
    <property type="entry name" value="HTH_ARAC_FAMILY_2"/>
    <property type="match status" value="1"/>
</dbReference>
<name>A0A1Y1SC88_9GAMM</name>
<dbReference type="EMBL" id="AQQV01000003">
    <property type="protein sequence ID" value="ORE85814.1"/>
    <property type="molecule type" value="Genomic_DNA"/>
</dbReference>
<dbReference type="PRINTS" id="PR00032">
    <property type="entry name" value="HTHARAC"/>
</dbReference>
<evidence type="ECO:0000259" key="4">
    <source>
        <dbReference type="PROSITE" id="PS01124"/>
    </source>
</evidence>
<feature type="domain" description="HTH araC/xylS-type" evidence="4">
    <location>
        <begin position="241"/>
        <end position="338"/>
    </location>
</feature>
<dbReference type="GO" id="GO:0000976">
    <property type="term" value="F:transcription cis-regulatory region binding"/>
    <property type="evidence" value="ECO:0007669"/>
    <property type="project" value="TreeGrafter"/>
</dbReference>
<accession>A0A1Y1SC88</accession>
<keyword evidence="1" id="KW-0805">Transcription regulation</keyword>
<dbReference type="InterPro" id="IPR020449">
    <property type="entry name" value="Tscrpt_reg_AraC-type_HTH"/>
</dbReference>
<dbReference type="PANTHER" id="PTHR47894">
    <property type="entry name" value="HTH-TYPE TRANSCRIPTIONAL REGULATOR GADX"/>
    <property type="match status" value="1"/>
</dbReference>
<keyword evidence="2" id="KW-0238">DNA-binding</keyword>
<dbReference type="SUPFAM" id="SSF46689">
    <property type="entry name" value="Homeodomain-like"/>
    <property type="match status" value="1"/>
</dbReference>
<dbReference type="GO" id="GO:0005829">
    <property type="term" value="C:cytosol"/>
    <property type="evidence" value="ECO:0007669"/>
    <property type="project" value="TreeGrafter"/>
</dbReference>
<evidence type="ECO:0000313" key="6">
    <source>
        <dbReference type="Proteomes" id="UP000192342"/>
    </source>
</evidence>
<dbReference type="Pfam" id="PF12833">
    <property type="entry name" value="HTH_18"/>
    <property type="match status" value="1"/>
</dbReference>
<dbReference type="STRING" id="1317117.ATO7_10993"/>
<gene>
    <name evidence="5" type="ORF">ATO7_10993</name>
</gene>
<dbReference type="GO" id="GO:0003700">
    <property type="term" value="F:DNA-binding transcription factor activity"/>
    <property type="evidence" value="ECO:0007669"/>
    <property type="project" value="InterPro"/>
</dbReference>
<keyword evidence="6" id="KW-1185">Reference proteome</keyword>
<evidence type="ECO:0000256" key="1">
    <source>
        <dbReference type="ARBA" id="ARBA00023015"/>
    </source>
</evidence>
<dbReference type="Pfam" id="PF12625">
    <property type="entry name" value="Arabinose_bd"/>
    <property type="match status" value="1"/>
</dbReference>
<dbReference type="Gene3D" id="1.10.10.60">
    <property type="entry name" value="Homeodomain-like"/>
    <property type="match status" value="1"/>
</dbReference>
<organism evidence="5 6">
    <name type="scientific">Oceanococcus atlanticus</name>
    <dbReference type="NCBI Taxonomy" id="1317117"/>
    <lineage>
        <taxon>Bacteria</taxon>
        <taxon>Pseudomonadati</taxon>
        <taxon>Pseudomonadota</taxon>
        <taxon>Gammaproteobacteria</taxon>
        <taxon>Chromatiales</taxon>
        <taxon>Oceanococcaceae</taxon>
        <taxon>Oceanococcus</taxon>
    </lineage>
</organism>
<evidence type="ECO:0000256" key="2">
    <source>
        <dbReference type="ARBA" id="ARBA00023125"/>
    </source>
</evidence>
<keyword evidence="3" id="KW-0804">Transcription</keyword>
<evidence type="ECO:0000256" key="3">
    <source>
        <dbReference type="ARBA" id="ARBA00023163"/>
    </source>
</evidence>
<dbReference type="SMART" id="SM00342">
    <property type="entry name" value="HTH_ARAC"/>
    <property type="match status" value="1"/>
</dbReference>
<dbReference type="Proteomes" id="UP000192342">
    <property type="component" value="Unassembled WGS sequence"/>
</dbReference>
<evidence type="ECO:0000313" key="5">
    <source>
        <dbReference type="EMBL" id="ORE85814.1"/>
    </source>
</evidence>
<protein>
    <submittedName>
        <fullName evidence="5">AraC family transcriptional regulator</fullName>
    </submittedName>
</protein>
<dbReference type="InterPro" id="IPR018060">
    <property type="entry name" value="HTH_AraC"/>
</dbReference>
<proteinExistence type="predicted"/>
<comment type="caution">
    <text evidence="5">The sequence shown here is derived from an EMBL/GenBank/DDBJ whole genome shotgun (WGS) entry which is preliminary data.</text>
</comment>
<dbReference type="InterPro" id="IPR032687">
    <property type="entry name" value="AraC-type_N"/>
</dbReference>
<reference evidence="5 6" key="1">
    <citation type="submission" date="2013-04" db="EMBL/GenBank/DDBJ databases">
        <title>Oceanococcus atlanticus 22II-S10r2 Genome Sequencing.</title>
        <authorList>
            <person name="Lai Q."/>
            <person name="Li G."/>
            <person name="Shao Z."/>
        </authorList>
    </citation>
    <scope>NUCLEOTIDE SEQUENCE [LARGE SCALE GENOMIC DNA]</scope>
    <source>
        <strain evidence="5 6">22II-S10r2</strain>
    </source>
</reference>
<dbReference type="PANTHER" id="PTHR47894:SF1">
    <property type="entry name" value="HTH-TYPE TRANSCRIPTIONAL REGULATOR VQSM"/>
    <property type="match status" value="1"/>
</dbReference>
<dbReference type="InterPro" id="IPR009057">
    <property type="entry name" value="Homeodomain-like_sf"/>
</dbReference>
<sequence length="348" mass="38905">MWRMNVDAEILHPIAISQVMLNFAAGYGVSEDVCLLGTGIDPTALLEADALITRDQELRLVENLMLALPDEAALGFKLGLQYNVATFGIWGFALRTSRTLFEAFRHALRYLPLSTAYCRIGMAEDGDMLCVRMDPAPIPRHLRQFLLERDMATAVNLVRELSLAGVHVHNIRFRAPDLEYREVIAGLVGVKPDSGCDHNELLIPRADADRPLSTFDAHLVRMLEDQCRQQLERRQQAGVAGQVRAHLLGELGLVAGIDDVAQAMALSPRSLRRKLDAEGTTFRHILETERRQLAERLLSATRITLDELAIQLGYSDTASFTRAFRRWNNVSPGEFRKQAQNKVPSVSP</sequence>
<dbReference type="AlphaFoldDB" id="A0A1Y1SC88"/>